<organism evidence="3 4">
    <name type="scientific">Candidatus Protochlamydia amoebophila</name>
    <dbReference type="NCBI Taxonomy" id="362787"/>
    <lineage>
        <taxon>Bacteria</taxon>
        <taxon>Pseudomonadati</taxon>
        <taxon>Chlamydiota</taxon>
        <taxon>Chlamydiia</taxon>
        <taxon>Parachlamydiales</taxon>
        <taxon>Parachlamydiaceae</taxon>
        <taxon>Candidatus Protochlamydia</taxon>
    </lineage>
</organism>
<dbReference type="PANTHER" id="PTHR42916:SF1">
    <property type="entry name" value="PROTEIN PHYLLO, CHLOROPLASTIC"/>
    <property type="match status" value="1"/>
</dbReference>
<dbReference type="PATRIC" id="fig|362787.3.peg.1352"/>
<accession>A0A0C1H9J4</accession>
<dbReference type="GO" id="GO:0070205">
    <property type="term" value="F:2-succinyl-6-hydroxy-2,4-cyclohexadiene-1-carboxylate synthase activity"/>
    <property type="evidence" value="ECO:0007669"/>
    <property type="project" value="UniProtKB-EC"/>
</dbReference>
<dbReference type="AlphaFoldDB" id="A0A0C1H9J4"/>
<dbReference type="PANTHER" id="PTHR42916">
    <property type="entry name" value="2-SUCCINYL-5-ENOLPYRUVYL-6-HYDROXY-3-CYCLOHEXENE-1-CARBOXYLATE SYNTHASE"/>
    <property type="match status" value="1"/>
</dbReference>
<dbReference type="EMBL" id="JSAN01000082">
    <property type="protein sequence ID" value="KIC71538.1"/>
    <property type="molecule type" value="Genomic_DNA"/>
</dbReference>
<name>A0A0C1H9J4_9BACT</name>
<reference evidence="3 4" key="1">
    <citation type="journal article" date="2014" name="Mol. Biol. Evol.">
        <title>Massive expansion of Ubiquitination-related gene families within the Chlamydiae.</title>
        <authorList>
            <person name="Domman D."/>
            <person name="Collingro A."/>
            <person name="Lagkouvardos I."/>
            <person name="Gehre L."/>
            <person name="Weinmaier T."/>
            <person name="Rattei T."/>
            <person name="Subtil A."/>
            <person name="Horn M."/>
        </authorList>
    </citation>
    <scope>NUCLEOTIDE SEQUENCE [LARGE SCALE GENOMIC DNA]</scope>
    <source>
        <strain evidence="3 4">EI2</strain>
    </source>
</reference>
<dbReference type="InterPro" id="IPR029058">
    <property type="entry name" value="AB_hydrolase_fold"/>
</dbReference>
<evidence type="ECO:0000313" key="3">
    <source>
        <dbReference type="EMBL" id="KIC71538.1"/>
    </source>
</evidence>
<sequence length="245" mass="28453">MKKENAEDVMGNLPYILWAIPGFLGLPSDWDLFKFTQIKKIDVNSFSCTDLSSWAEHFNAFVRKQPPHFPILLGYSMGGRLGLHALCQDPVLWKGGILISTHPGLSQENEKEKRLVQDEKWAGLFETEEWESLIKQWNAQDIFAKDRIFYRFHNDYQRSNLAMHLRNFSLGKQEDLKEKIGLLPFPILWMTGEKDKKFSQLGQQLYFKHPLSFHLSVKGAGHRVPWLCPDNFKSQLSIFIEALTI</sequence>
<protein>
    <submittedName>
        <fullName evidence="3">2-succinyl-6-hydroxy-2,4-cyclohexadiene-1-carboxylate synthase</fullName>
        <ecNumber evidence="3">4.2.99.20</ecNumber>
    </submittedName>
</protein>
<dbReference type="Gene3D" id="3.40.50.1820">
    <property type="entry name" value="alpha/beta hydrolase"/>
    <property type="match status" value="1"/>
</dbReference>
<evidence type="ECO:0000313" key="4">
    <source>
        <dbReference type="Proteomes" id="UP000031465"/>
    </source>
</evidence>
<evidence type="ECO:0000259" key="2">
    <source>
        <dbReference type="Pfam" id="PF12697"/>
    </source>
</evidence>
<evidence type="ECO:0000256" key="1">
    <source>
        <dbReference type="ARBA" id="ARBA00023239"/>
    </source>
</evidence>
<dbReference type="EC" id="4.2.99.20" evidence="3"/>
<dbReference type="InterPro" id="IPR000073">
    <property type="entry name" value="AB_hydrolase_1"/>
</dbReference>
<proteinExistence type="predicted"/>
<dbReference type="Pfam" id="PF12697">
    <property type="entry name" value="Abhydrolase_6"/>
    <property type="match status" value="1"/>
</dbReference>
<comment type="caution">
    <text evidence="3">The sequence shown here is derived from an EMBL/GenBank/DDBJ whole genome shotgun (WGS) entry which is preliminary data.</text>
</comment>
<keyword evidence="1 3" id="KW-0456">Lyase</keyword>
<dbReference type="Proteomes" id="UP000031465">
    <property type="component" value="Unassembled WGS sequence"/>
</dbReference>
<gene>
    <name evidence="3" type="primary">menH</name>
    <name evidence="3" type="ORF">DB44_DJ00330</name>
</gene>
<feature type="domain" description="AB hydrolase-1" evidence="2">
    <location>
        <begin position="49"/>
        <end position="232"/>
    </location>
</feature>
<dbReference type="SUPFAM" id="SSF53474">
    <property type="entry name" value="alpha/beta-Hydrolases"/>
    <property type="match status" value="1"/>
</dbReference>